<dbReference type="PANTHER" id="PTHR13710">
    <property type="entry name" value="DNA HELICASE RECQ FAMILY MEMBER"/>
    <property type="match status" value="1"/>
</dbReference>
<dbReference type="GO" id="GO:0005524">
    <property type="term" value="F:ATP binding"/>
    <property type="evidence" value="ECO:0007669"/>
    <property type="project" value="UniProtKB-KW"/>
</dbReference>
<dbReference type="GO" id="GO:0000724">
    <property type="term" value="P:double-strand break repair via homologous recombination"/>
    <property type="evidence" value="ECO:0007669"/>
    <property type="project" value="TreeGrafter"/>
</dbReference>
<dbReference type="SUPFAM" id="SSF52540">
    <property type="entry name" value="P-loop containing nucleoside triphosphate hydrolases"/>
    <property type="match status" value="1"/>
</dbReference>
<dbReference type="Proteomes" id="UP001347796">
    <property type="component" value="Unassembled WGS sequence"/>
</dbReference>
<dbReference type="SMART" id="SM00490">
    <property type="entry name" value="HELICc"/>
    <property type="match status" value="1"/>
</dbReference>
<dbReference type="EC" id="5.6.2.4" evidence="5"/>
<dbReference type="Gene3D" id="3.40.50.300">
    <property type="entry name" value="P-loop containing nucleotide triphosphate hydrolases"/>
    <property type="match status" value="2"/>
</dbReference>
<feature type="domain" description="Helicase ATP-binding" evidence="6">
    <location>
        <begin position="1"/>
        <end position="126"/>
    </location>
</feature>
<keyword evidence="3" id="KW-0067">ATP-binding</keyword>
<evidence type="ECO:0000256" key="1">
    <source>
        <dbReference type="ARBA" id="ARBA00005446"/>
    </source>
</evidence>
<evidence type="ECO:0000259" key="7">
    <source>
        <dbReference type="PROSITE" id="PS51194"/>
    </source>
</evidence>
<keyword evidence="9" id="KW-1185">Reference proteome</keyword>
<feature type="domain" description="Helicase C-terminal" evidence="7">
    <location>
        <begin position="154"/>
        <end position="331"/>
    </location>
</feature>
<keyword evidence="2" id="KW-0547">Nucleotide-binding</keyword>
<dbReference type="PANTHER" id="PTHR13710:SF157">
    <property type="entry name" value="DNA HELICASE"/>
    <property type="match status" value="1"/>
</dbReference>
<proteinExistence type="inferred from homology"/>
<dbReference type="AlphaFoldDB" id="A0AAN8GJN4"/>
<dbReference type="PROSITE" id="PS51194">
    <property type="entry name" value="HELICASE_CTER"/>
    <property type="match status" value="1"/>
</dbReference>
<dbReference type="InterPro" id="IPR027417">
    <property type="entry name" value="P-loop_NTPase"/>
</dbReference>
<comment type="caution">
    <text evidence="8">The sequence shown here is derived from an EMBL/GenBank/DDBJ whole genome shotgun (WGS) entry which is preliminary data.</text>
</comment>
<evidence type="ECO:0000256" key="3">
    <source>
        <dbReference type="ARBA" id="ARBA00022840"/>
    </source>
</evidence>
<dbReference type="Pfam" id="PF00271">
    <property type="entry name" value="Helicase_C"/>
    <property type="match status" value="1"/>
</dbReference>
<dbReference type="GO" id="GO:0009378">
    <property type="term" value="F:four-way junction helicase activity"/>
    <property type="evidence" value="ECO:0007669"/>
    <property type="project" value="TreeGrafter"/>
</dbReference>
<gene>
    <name evidence="8" type="ORF">SNE40_021075</name>
</gene>
<dbReference type="Pfam" id="PF00270">
    <property type="entry name" value="DEAD"/>
    <property type="match status" value="1"/>
</dbReference>
<protein>
    <recommendedName>
        <fullName evidence="5">DNA 3'-5' helicase</fullName>
        <ecNumber evidence="5">5.6.2.4</ecNumber>
    </recommendedName>
</protein>
<dbReference type="InterPro" id="IPR001650">
    <property type="entry name" value="Helicase_C-like"/>
</dbReference>
<evidence type="ECO:0000256" key="4">
    <source>
        <dbReference type="ARBA" id="ARBA00034617"/>
    </source>
</evidence>
<organism evidence="8 9">
    <name type="scientific">Patella caerulea</name>
    <name type="common">Rayed Mediterranean limpet</name>
    <dbReference type="NCBI Taxonomy" id="87958"/>
    <lineage>
        <taxon>Eukaryota</taxon>
        <taxon>Metazoa</taxon>
        <taxon>Spiralia</taxon>
        <taxon>Lophotrochozoa</taxon>
        <taxon>Mollusca</taxon>
        <taxon>Gastropoda</taxon>
        <taxon>Patellogastropoda</taxon>
        <taxon>Patelloidea</taxon>
        <taxon>Patellidae</taxon>
        <taxon>Patella</taxon>
    </lineage>
</organism>
<dbReference type="InterPro" id="IPR014001">
    <property type="entry name" value="Helicase_ATP-bd"/>
</dbReference>
<dbReference type="EMBL" id="JAZGQO010000016">
    <property type="protein sequence ID" value="KAK6168569.1"/>
    <property type="molecule type" value="Genomic_DNA"/>
</dbReference>
<dbReference type="GO" id="GO:0000723">
    <property type="term" value="P:telomere maintenance"/>
    <property type="evidence" value="ECO:0007669"/>
    <property type="project" value="TreeGrafter"/>
</dbReference>
<dbReference type="GO" id="GO:0003676">
    <property type="term" value="F:nucleic acid binding"/>
    <property type="evidence" value="ECO:0007669"/>
    <property type="project" value="InterPro"/>
</dbReference>
<accession>A0AAN8GJN4</accession>
<dbReference type="GO" id="GO:0043138">
    <property type="term" value="F:3'-5' DNA helicase activity"/>
    <property type="evidence" value="ECO:0007669"/>
    <property type="project" value="UniProtKB-EC"/>
</dbReference>
<dbReference type="GO" id="GO:0005737">
    <property type="term" value="C:cytoplasm"/>
    <property type="evidence" value="ECO:0007669"/>
    <property type="project" value="TreeGrafter"/>
</dbReference>
<evidence type="ECO:0000259" key="6">
    <source>
        <dbReference type="PROSITE" id="PS51192"/>
    </source>
</evidence>
<evidence type="ECO:0000256" key="5">
    <source>
        <dbReference type="ARBA" id="ARBA00034808"/>
    </source>
</evidence>
<evidence type="ECO:0000256" key="2">
    <source>
        <dbReference type="ARBA" id="ARBA00022741"/>
    </source>
</evidence>
<comment type="similarity">
    <text evidence="1">Belongs to the helicase family. RecQ subfamily.</text>
</comment>
<dbReference type="GO" id="GO:0005654">
    <property type="term" value="C:nucleoplasm"/>
    <property type="evidence" value="ECO:0007669"/>
    <property type="project" value="TreeGrafter"/>
</dbReference>
<comment type="catalytic activity">
    <reaction evidence="4">
        <text>Couples ATP hydrolysis with the unwinding of duplex DNA by translocating in the 3'-5' direction.</text>
        <dbReference type="EC" id="5.6.2.4"/>
    </reaction>
</comment>
<name>A0AAN8GJN4_PATCE</name>
<dbReference type="PROSITE" id="PS51192">
    <property type="entry name" value="HELICASE_ATP_BIND_1"/>
    <property type="match status" value="1"/>
</dbReference>
<evidence type="ECO:0000313" key="9">
    <source>
        <dbReference type="Proteomes" id="UP001347796"/>
    </source>
</evidence>
<dbReference type="InterPro" id="IPR011545">
    <property type="entry name" value="DEAD/DEAH_box_helicase_dom"/>
</dbReference>
<dbReference type="GO" id="GO:0005694">
    <property type="term" value="C:chromosome"/>
    <property type="evidence" value="ECO:0007669"/>
    <property type="project" value="TreeGrafter"/>
</dbReference>
<sequence>MDDHCECFKKWNLSAVKLEPLTAMKGDDVRGIRNGDFRIILSSPETILKKLWKDVLLSDVYQERLILMCIDEAHCISEWGEDFRTEYRQLHELRSILCCPVMILTATSTDAVTNDIFKHLHLSQRDTEIVFKTPDRPNIYIDFVKAEHSTMEKKLKWLIDHIISKGALSKKTIIYCRSIDRVSDIFLTLRETLGRHSYADGIADSEHLIVEMFHRLTHESSKQRILKNFKKTHGYLRCVVATIALGMGIQIGDIDLVVHIGCPNSVISYWQEAGRCARDGRPGYSFVLFDNFTMSQRNTSKDIKLIVQNMNNQCIRQLILQYFRPHKLNEMIFYESTICDGCDDEFCQCQACLCCSVCILKCPCNIRNEFGVVKFLEMCDGPFDHIFQ</sequence>
<reference evidence="8 9" key="1">
    <citation type="submission" date="2024-01" db="EMBL/GenBank/DDBJ databases">
        <title>The genome of the rayed Mediterranean limpet Patella caerulea (Linnaeus, 1758).</title>
        <authorList>
            <person name="Anh-Thu Weber A."/>
            <person name="Halstead-Nussloch G."/>
        </authorList>
    </citation>
    <scope>NUCLEOTIDE SEQUENCE [LARGE SCALE GENOMIC DNA]</scope>
    <source>
        <strain evidence="8">AATW-2023a</strain>
        <tissue evidence="8">Whole specimen</tissue>
    </source>
</reference>
<evidence type="ECO:0000313" key="8">
    <source>
        <dbReference type="EMBL" id="KAK6168569.1"/>
    </source>
</evidence>